<protein>
    <submittedName>
        <fullName evidence="7">Amino acid transporter</fullName>
    </submittedName>
</protein>
<evidence type="ECO:0000256" key="1">
    <source>
        <dbReference type="ARBA" id="ARBA00004141"/>
    </source>
</evidence>
<dbReference type="EMBL" id="MU865925">
    <property type="protein sequence ID" value="KAK4452005.1"/>
    <property type="molecule type" value="Genomic_DNA"/>
</dbReference>
<reference evidence="7" key="2">
    <citation type="submission" date="2023-05" db="EMBL/GenBank/DDBJ databases">
        <authorList>
            <consortium name="Lawrence Berkeley National Laboratory"/>
            <person name="Steindorff A."/>
            <person name="Hensen N."/>
            <person name="Bonometti L."/>
            <person name="Westerberg I."/>
            <person name="Brannstrom I.O."/>
            <person name="Guillou S."/>
            <person name="Cros-Aarteil S."/>
            <person name="Calhoun S."/>
            <person name="Haridas S."/>
            <person name="Kuo A."/>
            <person name="Mondo S."/>
            <person name="Pangilinan J."/>
            <person name="Riley R."/>
            <person name="Labutti K."/>
            <person name="Andreopoulos B."/>
            <person name="Lipzen A."/>
            <person name="Chen C."/>
            <person name="Yanf M."/>
            <person name="Daum C."/>
            <person name="Ng V."/>
            <person name="Clum A."/>
            <person name="Ohm R."/>
            <person name="Martin F."/>
            <person name="Silar P."/>
            <person name="Natvig D."/>
            <person name="Lalanne C."/>
            <person name="Gautier V."/>
            <person name="Ament-Velasquez S.L."/>
            <person name="Kruys A."/>
            <person name="Hutchinson M.I."/>
            <person name="Powell A.J."/>
            <person name="Barry K."/>
            <person name="Miller A.N."/>
            <person name="Grigoriev I.V."/>
            <person name="Debuchy R."/>
            <person name="Gladieux P."/>
            <person name="Thoren M.H."/>
            <person name="Johannesson H."/>
        </authorList>
    </citation>
    <scope>NUCLEOTIDE SEQUENCE</scope>
    <source>
        <strain evidence="7">PSN243</strain>
    </source>
</reference>
<evidence type="ECO:0000313" key="8">
    <source>
        <dbReference type="Proteomes" id="UP001321760"/>
    </source>
</evidence>
<reference evidence="7" key="1">
    <citation type="journal article" date="2023" name="Mol. Phylogenet. Evol.">
        <title>Genome-scale phylogeny and comparative genomics of the fungal order Sordariales.</title>
        <authorList>
            <person name="Hensen N."/>
            <person name="Bonometti L."/>
            <person name="Westerberg I."/>
            <person name="Brannstrom I.O."/>
            <person name="Guillou S."/>
            <person name="Cros-Aarteil S."/>
            <person name="Calhoun S."/>
            <person name="Haridas S."/>
            <person name="Kuo A."/>
            <person name="Mondo S."/>
            <person name="Pangilinan J."/>
            <person name="Riley R."/>
            <person name="LaButti K."/>
            <person name="Andreopoulos B."/>
            <person name="Lipzen A."/>
            <person name="Chen C."/>
            <person name="Yan M."/>
            <person name="Daum C."/>
            <person name="Ng V."/>
            <person name="Clum A."/>
            <person name="Steindorff A."/>
            <person name="Ohm R.A."/>
            <person name="Martin F."/>
            <person name="Silar P."/>
            <person name="Natvig D.O."/>
            <person name="Lalanne C."/>
            <person name="Gautier V."/>
            <person name="Ament-Velasquez S.L."/>
            <person name="Kruys A."/>
            <person name="Hutchinson M.I."/>
            <person name="Powell A.J."/>
            <person name="Barry K."/>
            <person name="Miller A.N."/>
            <person name="Grigoriev I.V."/>
            <person name="Debuchy R."/>
            <person name="Gladieux P."/>
            <person name="Hiltunen Thoren M."/>
            <person name="Johannesson H."/>
        </authorList>
    </citation>
    <scope>NUCLEOTIDE SEQUENCE</scope>
    <source>
        <strain evidence="7">PSN243</strain>
    </source>
</reference>
<feature type="transmembrane region" description="Helical" evidence="6">
    <location>
        <begin position="154"/>
        <end position="171"/>
    </location>
</feature>
<feature type="transmembrane region" description="Helical" evidence="6">
    <location>
        <begin position="183"/>
        <end position="203"/>
    </location>
</feature>
<organism evidence="7 8">
    <name type="scientific">Podospora aff. communis PSN243</name>
    <dbReference type="NCBI Taxonomy" id="3040156"/>
    <lineage>
        <taxon>Eukaryota</taxon>
        <taxon>Fungi</taxon>
        <taxon>Dikarya</taxon>
        <taxon>Ascomycota</taxon>
        <taxon>Pezizomycotina</taxon>
        <taxon>Sordariomycetes</taxon>
        <taxon>Sordariomycetidae</taxon>
        <taxon>Sordariales</taxon>
        <taxon>Podosporaceae</taxon>
        <taxon>Podospora</taxon>
    </lineage>
</organism>
<evidence type="ECO:0000256" key="5">
    <source>
        <dbReference type="SAM" id="MobiDB-lite"/>
    </source>
</evidence>
<feature type="transmembrane region" description="Helical" evidence="6">
    <location>
        <begin position="283"/>
        <end position="306"/>
    </location>
</feature>
<comment type="caution">
    <text evidence="7">The sequence shown here is derived from an EMBL/GenBank/DDBJ whole genome shotgun (WGS) entry which is preliminary data.</text>
</comment>
<evidence type="ECO:0000256" key="2">
    <source>
        <dbReference type="ARBA" id="ARBA00022692"/>
    </source>
</evidence>
<dbReference type="GO" id="GO:0015179">
    <property type="term" value="F:L-amino acid transmembrane transporter activity"/>
    <property type="evidence" value="ECO:0007669"/>
    <property type="project" value="TreeGrafter"/>
</dbReference>
<comment type="subcellular location">
    <subcellularLocation>
        <location evidence="1">Membrane</location>
        <topology evidence="1">Multi-pass membrane protein</topology>
    </subcellularLocation>
</comment>
<feature type="transmembrane region" description="Helical" evidence="6">
    <location>
        <begin position="441"/>
        <end position="458"/>
    </location>
</feature>
<feature type="region of interest" description="Disordered" evidence="5">
    <location>
        <begin position="1"/>
        <end position="26"/>
    </location>
</feature>
<accession>A0AAV9GUN3</accession>
<feature type="transmembrane region" description="Helical" evidence="6">
    <location>
        <begin position="98"/>
        <end position="118"/>
    </location>
</feature>
<keyword evidence="8" id="KW-1185">Reference proteome</keyword>
<evidence type="ECO:0000313" key="7">
    <source>
        <dbReference type="EMBL" id="KAK4452005.1"/>
    </source>
</evidence>
<feature type="transmembrane region" description="Helical" evidence="6">
    <location>
        <begin position="62"/>
        <end position="86"/>
    </location>
</feature>
<dbReference type="PANTHER" id="PTHR11785:SF402">
    <property type="entry name" value="AMINO ACID TRANSPORTER (EUROFUNG)"/>
    <property type="match status" value="1"/>
</dbReference>
<dbReference type="InterPro" id="IPR050598">
    <property type="entry name" value="AminoAcid_Transporter"/>
</dbReference>
<dbReference type="PANTHER" id="PTHR11785">
    <property type="entry name" value="AMINO ACID TRANSPORTER"/>
    <property type="match status" value="1"/>
</dbReference>
<evidence type="ECO:0000256" key="4">
    <source>
        <dbReference type="ARBA" id="ARBA00023136"/>
    </source>
</evidence>
<keyword evidence="4 6" id="KW-0472">Membrane</keyword>
<dbReference type="GO" id="GO:0016020">
    <property type="term" value="C:membrane"/>
    <property type="evidence" value="ECO:0007669"/>
    <property type="project" value="UniProtKB-SubCell"/>
</dbReference>
<evidence type="ECO:0000256" key="6">
    <source>
        <dbReference type="SAM" id="Phobius"/>
    </source>
</evidence>
<keyword evidence="3 6" id="KW-1133">Transmembrane helix</keyword>
<feature type="transmembrane region" description="Helical" evidence="6">
    <location>
        <begin position="326"/>
        <end position="346"/>
    </location>
</feature>
<name>A0AAV9GUN3_9PEZI</name>
<proteinExistence type="predicted"/>
<feature type="transmembrane region" description="Helical" evidence="6">
    <location>
        <begin position="496"/>
        <end position="518"/>
    </location>
</feature>
<dbReference type="Pfam" id="PF13520">
    <property type="entry name" value="AA_permease_2"/>
    <property type="match status" value="1"/>
</dbReference>
<feature type="transmembrane region" description="Helical" evidence="6">
    <location>
        <begin position="464"/>
        <end position="484"/>
    </location>
</feature>
<dbReference type="Proteomes" id="UP001321760">
    <property type="component" value="Unassembled WGS sequence"/>
</dbReference>
<dbReference type="Gene3D" id="1.20.1740.10">
    <property type="entry name" value="Amino acid/polyamine transporter I"/>
    <property type="match status" value="1"/>
</dbReference>
<gene>
    <name evidence="7" type="ORF">QBC34DRAFT_320986</name>
</gene>
<feature type="compositionally biased region" description="Basic residues" evidence="5">
    <location>
        <begin position="1"/>
        <end position="13"/>
    </location>
</feature>
<dbReference type="InterPro" id="IPR002293">
    <property type="entry name" value="AA/rel_permease1"/>
</dbReference>
<dbReference type="AlphaFoldDB" id="A0AAV9GUN3"/>
<sequence>MHPPHASHHHHQTMRPPPPAQTVSSRPLLSPRHALAILVNIQIGSGIFSSPGHVDTNVPSPFAALAVWAFSGLLSWAGAASFAELGTILPGNGGIQDYLRYVYGDIVSSLLGWIYVMAALPSSMALQGIVLGESVGAAVGYWRGLEEGIWTGGQGRWVAVLAIGAVWLLNVRGTAASGRTSEIFTVCKLVTVGGVAVAGAAVAMRQLVGGGECTEDWCGRSWFEARDVDSGTSRIDWGNVSFLQMVGHYSAAVYAGLWAYSGWDSAGFIAGDLKNAERTLPPVIHGSMAIVMVALEFVNVAYYILLPWKEVGSTNTIAVVAAHRNLGPIAAIVVAALVSIACAGTINSQMFGHGRLVASAAQRGYIPSFFSGLDVCGLMNCDLGGAQKRPEAPERSSSEPLSPPIEQQPLLTSAMEAEPSLESNPPAEMETTDERAVPARAMLLNATLASIYLCAGNFEFLVKFIGISVWGFLFLAALGVIILRRREPNLHRPYKVTMAIPIVFCIIGFGMVASSIPFAPVESGILAGLFVIRFAAHRWLKQE</sequence>
<dbReference type="PIRSF" id="PIRSF006060">
    <property type="entry name" value="AA_transporter"/>
    <property type="match status" value="1"/>
</dbReference>
<evidence type="ECO:0000256" key="3">
    <source>
        <dbReference type="ARBA" id="ARBA00022989"/>
    </source>
</evidence>
<keyword evidence="2 6" id="KW-0812">Transmembrane</keyword>